<comment type="caution">
    <text evidence="16">The sequence shown here is derived from an EMBL/GenBank/DDBJ whole genome shotgun (WGS) entry which is preliminary data.</text>
</comment>
<name>A0A934K9F7_9BACT</name>
<dbReference type="CDD" id="cd07035">
    <property type="entry name" value="TPP_PYR_POX_like"/>
    <property type="match status" value="1"/>
</dbReference>
<dbReference type="SUPFAM" id="SSF52467">
    <property type="entry name" value="DHS-like NAD/FAD-binding domain"/>
    <property type="match status" value="1"/>
</dbReference>
<evidence type="ECO:0000313" key="17">
    <source>
        <dbReference type="Proteomes" id="UP000612893"/>
    </source>
</evidence>
<evidence type="ECO:0000256" key="11">
    <source>
        <dbReference type="ARBA" id="ARBA00048670"/>
    </source>
</evidence>
<dbReference type="InterPro" id="IPR012001">
    <property type="entry name" value="Thiamin_PyroP_enz_TPP-bd_dom"/>
</dbReference>
<evidence type="ECO:0000259" key="13">
    <source>
        <dbReference type="Pfam" id="PF00205"/>
    </source>
</evidence>
<dbReference type="NCBIfam" id="TIGR00118">
    <property type="entry name" value="acolac_lg"/>
    <property type="match status" value="1"/>
</dbReference>
<evidence type="ECO:0000256" key="8">
    <source>
        <dbReference type="ARBA" id="ARBA00022842"/>
    </source>
</evidence>
<keyword evidence="9 12" id="KW-0786">Thiamine pyrophosphate</keyword>
<dbReference type="Pfam" id="PF02776">
    <property type="entry name" value="TPP_enzyme_N"/>
    <property type="match status" value="1"/>
</dbReference>
<dbReference type="InterPro" id="IPR029035">
    <property type="entry name" value="DHS-like_NAD/FAD-binding_dom"/>
</dbReference>
<dbReference type="InterPro" id="IPR011766">
    <property type="entry name" value="TPP_enzyme_TPP-bd"/>
</dbReference>
<comment type="pathway">
    <text evidence="1 12">Amino-acid biosynthesis; L-isoleucine biosynthesis; L-isoleucine from 2-oxobutanoate: step 1/4.</text>
</comment>
<keyword evidence="10 12" id="KW-0100">Branched-chain amino acid biosynthesis</keyword>
<evidence type="ECO:0000256" key="12">
    <source>
        <dbReference type="RuleBase" id="RU003591"/>
    </source>
</evidence>
<keyword evidence="8 12" id="KW-0460">Magnesium</keyword>
<dbReference type="Pfam" id="PF02775">
    <property type="entry name" value="TPP_enzyme_C"/>
    <property type="match status" value="1"/>
</dbReference>
<dbReference type="FunFam" id="3.40.50.970:FF:000007">
    <property type="entry name" value="Acetolactate synthase"/>
    <property type="match status" value="1"/>
</dbReference>
<dbReference type="EMBL" id="JAEKNR010000136">
    <property type="protein sequence ID" value="MBJ7598981.1"/>
    <property type="molecule type" value="Genomic_DNA"/>
</dbReference>
<dbReference type="GO" id="GO:0030976">
    <property type="term" value="F:thiamine pyrophosphate binding"/>
    <property type="evidence" value="ECO:0007669"/>
    <property type="project" value="UniProtKB-UniRule"/>
</dbReference>
<dbReference type="InterPro" id="IPR012846">
    <property type="entry name" value="Acetolactate_synth_lsu"/>
</dbReference>
<dbReference type="AlphaFoldDB" id="A0A934K9F7"/>
<reference evidence="16" key="1">
    <citation type="submission" date="2020-10" db="EMBL/GenBank/DDBJ databases">
        <title>Ca. Dormibacterota MAGs.</title>
        <authorList>
            <person name="Montgomery K."/>
        </authorList>
    </citation>
    <scope>NUCLEOTIDE SEQUENCE [LARGE SCALE GENOMIC DNA]</scope>
    <source>
        <strain evidence="16">SC8812_S17_10</strain>
    </source>
</reference>
<dbReference type="GO" id="GO:0009082">
    <property type="term" value="P:branched-chain amino acid biosynthetic process"/>
    <property type="evidence" value="ECO:0007669"/>
    <property type="project" value="UniProtKB-KW"/>
</dbReference>
<dbReference type="InterPro" id="IPR039368">
    <property type="entry name" value="AHAS_TPP"/>
</dbReference>
<keyword evidence="17" id="KW-1185">Reference proteome</keyword>
<dbReference type="GO" id="GO:0003984">
    <property type="term" value="F:acetolactate synthase activity"/>
    <property type="evidence" value="ECO:0007669"/>
    <property type="project" value="UniProtKB-EC"/>
</dbReference>
<dbReference type="PANTHER" id="PTHR18968:SF13">
    <property type="entry name" value="ACETOLACTATE SYNTHASE CATALYTIC SUBUNIT, MITOCHONDRIAL"/>
    <property type="match status" value="1"/>
</dbReference>
<feature type="domain" description="Thiamine pyrophosphate enzyme N-terminal TPP-binding" evidence="15">
    <location>
        <begin position="1"/>
        <end position="115"/>
    </location>
</feature>
<dbReference type="Gene3D" id="3.40.50.1220">
    <property type="entry name" value="TPP-binding domain"/>
    <property type="match status" value="1"/>
</dbReference>
<evidence type="ECO:0000256" key="1">
    <source>
        <dbReference type="ARBA" id="ARBA00004974"/>
    </source>
</evidence>
<evidence type="ECO:0000256" key="7">
    <source>
        <dbReference type="ARBA" id="ARBA00022723"/>
    </source>
</evidence>
<evidence type="ECO:0000256" key="9">
    <source>
        <dbReference type="ARBA" id="ARBA00023052"/>
    </source>
</evidence>
<feature type="domain" description="Thiamine pyrophosphate enzyme central" evidence="13">
    <location>
        <begin position="192"/>
        <end position="327"/>
    </location>
</feature>
<dbReference type="EC" id="2.2.1.6" evidence="4 12"/>
<proteinExistence type="inferred from homology"/>
<evidence type="ECO:0000256" key="5">
    <source>
        <dbReference type="ARBA" id="ARBA00022605"/>
    </source>
</evidence>
<keyword evidence="6 12" id="KW-0808">Transferase</keyword>
<dbReference type="SUPFAM" id="SSF52518">
    <property type="entry name" value="Thiamin diphosphate-binding fold (THDP-binding)"/>
    <property type="match status" value="2"/>
</dbReference>
<dbReference type="CDD" id="cd02015">
    <property type="entry name" value="TPP_AHAS"/>
    <property type="match status" value="1"/>
</dbReference>
<feature type="domain" description="Thiamine pyrophosphate enzyme TPP-binding" evidence="14">
    <location>
        <begin position="387"/>
        <end position="535"/>
    </location>
</feature>
<dbReference type="Pfam" id="PF00205">
    <property type="entry name" value="TPP_enzyme_M"/>
    <property type="match status" value="1"/>
</dbReference>
<protein>
    <recommendedName>
        <fullName evidence="4 12">Acetolactate synthase</fullName>
        <ecNumber evidence="4 12">2.2.1.6</ecNumber>
    </recommendedName>
</protein>
<comment type="cofactor">
    <cofactor evidence="12">
        <name>thiamine diphosphate</name>
        <dbReference type="ChEBI" id="CHEBI:58937"/>
    </cofactor>
    <text evidence="12">Binds 1 thiamine pyrophosphate per subunit.</text>
</comment>
<dbReference type="Gene3D" id="3.40.50.970">
    <property type="match status" value="2"/>
</dbReference>
<evidence type="ECO:0000256" key="4">
    <source>
        <dbReference type="ARBA" id="ARBA00013145"/>
    </source>
</evidence>
<comment type="cofactor">
    <cofactor evidence="12">
        <name>Mg(2+)</name>
        <dbReference type="ChEBI" id="CHEBI:18420"/>
    </cofactor>
    <text evidence="12">Binds 1 Mg(2+) ion per subunit.</text>
</comment>
<comment type="catalytic activity">
    <reaction evidence="11 12">
        <text>2 pyruvate + H(+) = (2S)-2-acetolactate + CO2</text>
        <dbReference type="Rhea" id="RHEA:25249"/>
        <dbReference type="ChEBI" id="CHEBI:15361"/>
        <dbReference type="ChEBI" id="CHEBI:15378"/>
        <dbReference type="ChEBI" id="CHEBI:16526"/>
        <dbReference type="ChEBI" id="CHEBI:58476"/>
        <dbReference type="EC" id="2.2.1.6"/>
    </reaction>
</comment>
<dbReference type="PANTHER" id="PTHR18968">
    <property type="entry name" value="THIAMINE PYROPHOSPHATE ENZYMES"/>
    <property type="match status" value="1"/>
</dbReference>
<dbReference type="InterPro" id="IPR012000">
    <property type="entry name" value="Thiamin_PyroP_enz_cen_dom"/>
</dbReference>
<comment type="similarity">
    <text evidence="3 12">Belongs to the TPP enzyme family.</text>
</comment>
<gene>
    <name evidence="16" type="primary">ilvB</name>
    <name evidence="16" type="ORF">JF922_12975</name>
</gene>
<evidence type="ECO:0000313" key="16">
    <source>
        <dbReference type="EMBL" id="MBJ7598981.1"/>
    </source>
</evidence>
<evidence type="ECO:0000259" key="15">
    <source>
        <dbReference type="Pfam" id="PF02776"/>
    </source>
</evidence>
<sequence length="564" mass="61533">MTGADIVLEALEREGVEVIFGYPGGANLPIYQQLPKHPRLRHVLVRHEQGAAHMADGYARACGRPGVVFATSGPGALNTITGLATAFMDSVPIIAITGQVASNTVGRDAFQESDVVGCSMPVTKHNYLVTDVHELPRVIKEAFHIATTGRPGPVLIDVCKDAQQADWPDPEWPETVELPGYRPAFAPDLTQVERAAEALAKAQRPVILAGHGVILSGGEEELIAVAEKSVTPTGTTLLGVGAFPVRHPLSLHMTGFMGTGWNIKAVQNADLLMCVGMRVDDRVTAKLADWAPRAETFIHVDIDRSEMGKNRRPHLEVVADAKTALREMLVHVRPPDPDTRRPWLTQVDAWREEHPLRYVRSNGHLQPQDVMIEMYRRCADDAIVVADVGQNQIWAALWWNYVRPGLFINSGGAGTMGFAFPAAIGAKVARPEKDVWCVAGEGGFVMTAQELSVAVKHKLDVKIVLLNNFSLGMVRQFQDDFYGGVRSEVDLTEMPDFVKLADAYGLSGRVVHSADEISAAFDFAQQTPGPVLIDFRIDPQANVYPIVPLGKGLNDFTELPDDYA</sequence>
<dbReference type="FunFam" id="3.40.50.1220:FF:000008">
    <property type="entry name" value="Acetolactate synthase"/>
    <property type="match status" value="1"/>
</dbReference>
<evidence type="ECO:0000256" key="10">
    <source>
        <dbReference type="ARBA" id="ARBA00023304"/>
    </source>
</evidence>
<keyword evidence="5 12" id="KW-0028">Amino-acid biosynthesis</keyword>
<organism evidence="16 17">
    <name type="scientific">Candidatus Nephthysia bennettiae</name>
    <dbReference type="NCBI Taxonomy" id="3127016"/>
    <lineage>
        <taxon>Bacteria</taxon>
        <taxon>Bacillati</taxon>
        <taxon>Candidatus Dormiibacterota</taxon>
        <taxon>Candidatus Dormibacteria</taxon>
        <taxon>Candidatus Dormibacterales</taxon>
        <taxon>Candidatus Dormibacteraceae</taxon>
        <taxon>Candidatus Nephthysia</taxon>
    </lineage>
</organism>
<accession>A0A934K9F7</accession>
<evidence type="ECO:0000256" key="2">
    <source>
        <dbReference type="ARBA" id="ARBA00005025"/>
    </source>
</evidence>
<evidence type="ECO:0000256" key="3">
    <source>
        <dbReference type="ARBA" id="ARBA00007812"/>
    </source>
</evidence>
<dbReference type="InterPro" id="IPR045229">
    <property type="entry name" value="TPP_enz"/>
</dbReference>
<keyword evidence="7 12" id="KW-0479">Metal-binding</keyword>
<dbReference type="RefSeq" id="WP_338202274.1">
    <property type="nucleotide sequence ID" value="NZ_JAEKNR010000136.1"/>
</dbReference>
<dbReference type="Proteomes" id="UP000612893">
    <property type="component" value="Unassembled WGS sequence"/>
</dbReference>
<dbReference type="GO" id="GO:0000287">
    <property type="term" value="F:magnesium ion binding"/>
    <property type="evidence" value="ECO:0007669"/>
    <property type="project" value="UniProtKB-UniRule"/>
</dbReference>
<dbReference type="InterPro" id="IPR029061">
    <property type="entry name" value="THDP-binding"/>
</dbReference>
<evidence type="ECO:0000259" key="14">
    <source>
        <dbReference type="Pfam" id="PF02775"/>
    </source>
</evidence>
<evidence type="ECO:0000256" key="6">
    <source>
        <dbReference type="ARBA" id="ARBA00022679"/>
    </source>
</evidence>
<dbReference type="GO" id="GO:0008652">
    <property type="term" value="P:amino acid biosynthetic process"/>
    <property type="evidence" value="ECO:0007669"/>
    <property type="project" value="UniProtKB-KW"/>
</dbReference>
<comment type="pathway">
    <text evidence="2 12">Amino-acid biosynthesis; L-valine biosynthesis; L-valine from pyruvate: step 1/4.</text>
</comment>